<dbReference type="STRING" id="399550.Smar_0920"/>
<dbReference type="RefSeq" id="WP_011839210.1">
    <property type="nucleotide sequence ID" value="NC_009033.1"/>
</dbReference>
<dbReference type="OrthoDB" id="18579at2157"/>
<dbReference type="InterPro" id="IPR018665">
    <property type="entry name" value="DUF2122_RecB-nuclease-rel"/>
</dbReference>
<name>A3DN09_STAMF</name>
<gene>
    <name evidence="1" type="ordered locus">Smar_0920</name>
</gene>
<proteinExistence type="predicted"/>
<evidence type="ECO:0000313" key="1">
    <source>
        <dbReference type="EMBL" id="ABN70019.1"/>
    </source>
</evidence>
<dbReference type="KEGG" id="smr:Smar_0920"/>
<protein>
    <recommendedName>
        <fullName evidence="3">Recombinase RecB</fullName>
    </recommendedName>
</protein>
<dbReference type="HOGENOM" id="CLU_140136_0_0_2"/>
<reference evidence="2" key="1">
    <citation type="journal article" date="2009" name="BMC Genomics">
        <title>The complete genome sequence of Staphylothermus marinus reveals differences in sulfur metabolism among heterotrophic Crenarchaeota.</title>
        <authorList>
            <person name="Anderson I.J."/>
            <person name="Dharmarajan L."/>
            <person name="Rodriguez J."/>
            <person name="Hooper S."/>
            <person name="Porat I."/>
            <person name="Ulrich L.E."/>
            <person name="Elkins J.G."/>
            <person name="Mavromatis K."/>
            <person name="Sun H."/>
            <person name="Land M."/>
            <person name="Lapidus A."/>
            <person name="Lucas S."/>
            <person name="Barry K."/>
            <person name="Huber H."/>
            <person name="Zhulin I.B."/>
            <person name="Whitman W.B."/>
            <person name="Mukhopadhyay B."/>
            <person name="Woese C."/>
            <person name="Bristow J."/>
            <person name="Kyrpides N."/>
        </authorList>
    </citation>
    <scope>NUCLEOTIDE SEQUENCE [LARGE SCALE GENOMIC DNA]</scope>
    <source>
        <strain evidence="2">ATCC 43588 / DSM 3639 / JCM 9404 / F1</strain>
    </source>
</reference>
<dbReference type="GeneID" id="4907487"/>
<evidence type="ECO:0008006" key="3">
    <source>
        <dbReference type="Google" id="ProtNLM"/>
    </source>
</evidence>
<organism evidence="1 2">
    <name type="scientific">Staphylothermus marinus (strain ATCC 43588 / DSM 3639 / JCM 9404 / F1)</name>
    <dbReference type="NCBI Taxonomy" id="399550"/>
    <lineage>
        <taxon>Archaea</taxon>
        <taxon>Thermoproteota</taxon>
        <taxon>Thermoprotei</taxon>
        <taxon>Desulfurococcales</taxon>
        <taxon>Desulfurococcaceae</taxon>
        <taxon>Staphylothermus</taxon>
    </lineage>
</organism>
<keyword evidence="2" id="KW-1185">Reference proteome</keyword>
<evidence type="ECO:0000313" key="2">
    <source>
        <dbReference type="Proteomes" id="UP000000254"/>
    </source>
</evidence>
<sequence length="145" mass="16201">MRFVALYAPSSVQRIIDFVKTVFLFHDYQPIIIKPVGAAAQIGVPEAYKIAYRQKKSLIVLPEINDIIEVLGISEVYYLDERGEEIEINNLKKSSVALVINGGDQEPSKKELLNTRIVRVKGVDSSLPPVGLTAIILYLLSRDTM</sequence>
<dbReference type="Pfam" id="PF09895">
    <property type="entry name" value="DUF2122"/>
    <property type="match status" value="1"/>
</dbReference>
<reference evidence="1 2" key="2">
    <citation type="journal article" date="2009" name="Stand. Genomic Sci.">
        <title>Complete genome sequence of Staphylothermus marinus Stetter and Fiala 1986 type strain F1.</title>
        <authorList>
            <person name="Anderson I.J."/>
            <person name="Sun H."/>
            <person name="Lapidus A."/>
            <person name="Copeland A."/>
            <person name="Glavina Del Rio T."/>
            <person name="Tice H."/>
            <person name="Dalin E."/>
            <person name="Lucas S."/>
            <person name="Barry K."/>
            <person name="Land M."/>
            <person name="Richardson P."/>
            <person name="Huber H."/>
            <person name="Kyrpides N.C."/>
        </authorList>
    </citation>
    <scope>NUCLEOTIDE SEQUENCE [LARGE SCALE GENOMIC DNA]</scope>
    <source>
        <strain evidence="2">ATCC 43588 / DSM 3639 / JCM 9404 / F1</strain>
    </source>
</reference>
<accession>A3DN09</accession>
<dbReference type="Proteomes" id="UP000000254">
    <property type="component" value="Chromosome"/>
</dbReference>
<dbReference type="AlphaFoldDB" id="A3DN09"/>
<dbReference type="EMBL" id="CP000575">
    <property type="protein sequence ID" value="ABN70019.1"/>
    <property type="molecule type" value="Genomic_DNA"/>
</dbReference>
<dbReference type="eggNOG" id="arCOG01019">
    <property type="taxonomic scope" value="Archaea"/>
</dbReference>